<evidence type="ECO:0000256" key="2">
    <source>
        <dbReference type="SAM" id="MobiDB-lite"/>
    </source>
</evidence>
<dbReference type="InterPro" id="IPR046347">
    <property type="entry name" value="bZIP_sf"/>
</dbReference>
<keyword evidence="1" id="KW-0175">Coiled coil</keyword>
<evidence type="ECO:0000259" key="3">
    <source>
        <dbReference type="PROSITE" id="PS00036"/>
    </source>
</evidence>
<feature type="region of interest" description="Disordered" evidence="2">
    <location>
        <begin position="130"/>
        <end position="170"/>
    </location>
</feature>
<evidence type="ECO:0000313" key="4">
    <source>
        <dbReference type="EMBL" id="GAT61150.1"/>
    </source>
</evidence>
<feature type="domain" description="BZIP" evidence="3">
    <location>
        <begin position="407"/>
        <end position="421"/>
    </location>
</feature>
<dbReference type="Proteomes" id="UP000815677">
    <property type="component" value="Unassembled WGS sequence"/>
</dbReference>
<feature type="coiled-coil region" evidence="1">
    <location>
        <begin position="419"/>
        <end position="446"/>
    </location>
</feature>
<dbReference type="InterPro" id="IPR004827">
    <property type="entry name" value="bZIP"/>
</dbReference>
<dbReference type="PROSITE" id="PS00036">
    <property type="entry name" value="BZIP_BASIC"/>
    <property type="match status" value="1"/>
</dbReference>
<reference evidence="4" key="1">
    <citation type="submission" date="2014-09" db="EMBL/GenBank/DDBJ databases">
        <title>Genome sequence of the luminous mushroom Mycena chlorophos for searching fungal bioluminescence genes.</title>
        <authorList>
            <person name="Tanaka Y."/>
            <person name="Kasuga D."/>
            <person name="Oba Y."/>
            <person name="Hase S."/>
            <person name="Sato K."/>
            <person name="Oba Y."/>
            <person name="Sakakibara Y."/>
        </authorList>
    </citation>
    <scope>NUCLEOTIDE SEQUENCE</scope>
</reference>
<dbReference type="SUPFAM" id="SSF57959">
    <property type="entry name" value="Leucine zipper domain"/>
    <property type="match status" value="1"/>
</dbReference>
<proteinExistence type="predicted"/>
<feature type="compositionally biased region" description="Low complexity" evidence="2">
    <location>
        <begin position="273"/>
        <end position="285"/>
    </location>
</feature>
<accession>A0ABQ0MCW5</accession>
<feature type="region of interest" description="Disordered" evidence="2">
    <location>
        <begin position="238"/>
        <end position="400"/>
    </location>
</feature>
<dbReference type="Pfam" id="PF07716">
    <property type="entry name" value="bZIP_2"/>
    <property type="match status" value="1"/>
</dbReference>
<evidence type="ECO:0000313" key="5">
    <source>
        <dbReference type="Proteomes" id="UP000815677"/>
    </source>
</evidence>
<protein>
    <recommendedName>
        <fullName evidence="3">BZIP domain-containing protein</fullName>
    </recommendedName>
</protein>
<dbReference type="Gene3D" id="3.30.160.60">
    <property type="entry name" value="Classic Zinc Finger"/>
    <property type="match status" value="1"/>
</dbReference>
<evidence type="ECO:0000256" key="1">
    <source>
        <dbReference type="SAM" id="Coils"/>
    </source>
</evidence>
<gene>
    <name evidence="4" type="ORF">MCHLO_17200</name>
</gene>
<dbReference type="EMBL" id="DF849984">
    <property type="protein sequence ID" value="GAT61150.1"/>
    <property type="molecule type" value="Genomic_DNA"/>
</dbReference>
<keyword evidence="5" id="KW-1185">Reference proteome</keyword>
<dbReference type="CDD" id="cd12193">
    <property type="entry name" value="bZIP_GCN4"/>
    <property type="match status" value="1"/>
</dbReference>
<sequence>MGRAAVQRDNGGWPLALRFRLQSGPLLQKHVHTSCRLAPREPMALLELSHVSSAATAACFIVSGAYPFLQLTHLQGPCPLHLFEANSIPLDGSGYPSTPDMKTALRTTAATRAVLGNYEEMRNNYLSMLSSSQDVSAQEESRERPALTSSPRLDPFPDDNPYAGEPLFDPNAELSSSRLYDFSPNNPHASPFDTPYSAFIPTPSMGMEGDEFGSPVISRGSEGSRALFAFTEDGEDAVPVDAELPSPPSPDTNANAKLGMHTPTTPVLDDFDSPLTTLSTSFPTTPISPVSREPSPSGSPPALATPSRRQSSRHKPRVVHDANGTRKNITPASLIPLDAPTQHRTYRLPSSTSRKAVPASSRKRVRNVAFADNVNAGDTDDGEPAADAGGASRTRVSANEAQRILDKRRQNTLAARKSRRRKLEHVQGLEREVDELKGLVERWKERAIMVQGMLKQKGTVLEFEED</sequence>
<name>A0ABQ0MCW5_MYCCL</name>
<dbReference type="SMART" id="SM00338">
    <property type="entry name" value="BRLZ"/>
    <property type="match status" value="1"/>
</dbReference>
<organism evidence="4 5">
    <name type="scientific">Mycena chlorophos</name>
    <name type="common">Agaric fungus</name>
    <name type="synonym">Agaricus chlorophos</name>
    <dbReference type="NCBI Taxonomy" id="658473"/>
    <lineage>
        <taxon>Eukaryota</taxon>
        <taxon>Fungi</taxon>
        <taxon>Dikarya</taxon>
        <taxon>Basidiomycota</taxon>
        <taxon>Agaricomycotina</taxon>
        <taxon>Agaricomycetes</taxon>
        <taxon>Agaricomycetidae</taxon>
        <taxon>Agaricales</taxon>
        <taxon>Marasmiineae</taxon>
        <taxon>Mycenaceae</taxon>
        <taxon>Mycena</taxon>
    </lineage>
</organism>